<dbReference type="AlphaFoldDB" id="A0A8T2ZB82"/>
<sequence>MLRIDGLWREFCLAMAQLFLSTQNQALFPCFVSAMLSSVTTELAVAALGSLGCISAGSIAGCLGFSAGLFVCVKSGLAQLPYRKSCSLAAAQLLMSMQNHCVLNEWGSKDFS</sequence>
<keyword evidence="2" id="KW-1185">Reference proteome</keyword>
<reference evidence="1" key="1">
    <citation type="journal article" date="2021" name="J. Hered.">
        <title>Genome Assembly of Salicaceae Populus deltoides (Eastern Cottonwood) I-69 Based on Nanopore Sequencing and Hi-C Technologies.</title>
        <authorList>
            <person name="Bai S."/>
            <person name="Wu H."/>
            <person name="Zhang J."/>
            <person name="Pan Z."/>
            <person name="Zhao W."/>
            <person name="Li Z."/>
            <person name="Tong C."/>
        </authorList>
    </citation>
    <scope>NUCLEOTIDE SEQUENCE</scope>
    <source>
        <tissue evidence="1">Leaf</tissue>
    </source>
</reference>
<name>A0A8T2ZB82_POPDE</name>
<evidence type="ECO:0000313" key="1">
    <source>
        <dbReference type="EMBL" id="KAH8514864.1"/>
    </source>
</evidence>
<gene>
    <name evidence="1" type="ORF">H0E87_007646</name>
</gene>
<dbReference type="EMBL" id="JACEGQ020000003">
    <property type="protein sequence ID" value="KAH8514864.1"/>
    <property type="molecule type" value="Genomic_DNA"/>
</dbReference>
<dbReference type="Proteomes" id="UP000807159">
    <property type="component" value="Chromosome 3"/>
</dbReference>
<organism evidence="1 2">
    <name type="scientific">Populus deltoides</name>
    <name type="common">Eastern poplar</name>
    <name type="synonym">Eastern cottonwood</name>
    <dbReference type="NCBI Taxonomy" id="3696"/>
    <lineage>
        <taxon>Eukaryota</taxon>
        <taxon>Viridiplantae</taxon>
        <taxon>Streptophyta</taxon>
        <taxon>Embryophyta</taxon>
        <taxon>Tracheophyta</taxon>
        <taxon>Spermatophyta</taxon>
        <taxon>Magnoliopsida</taxon>
        <taxon>eudicotyledons</taxon>
        <taxon>Gunneridae</taxon>
        <taxon>Pentapetalae</taxon>
        <taxon>rosids</taxon>
        <taxon>fabids</taxon>
        <taxon>Malpighiales</taxon>
        <taxon>Salicaceae</taxon>
        <taxon>Saliceae</taxon>
        <taxon>Populus</taxon>
    </lineage>
</organism>
<proteinExistence type="predicted"/>
<accession>A0A8T2ZB82</accession>
<comment type="caution">
    <text evidence="1">The sequence shown here is derived from an EMBL/GenBank/DDBJ whole genome shotgun (WGS) entry which is preliminary data.</text>
</comment>
<protein>
    <submittedName>
        <fullName evidence="1">Uncharacterized protein</fullName>
    </submittedName>
</protein>
<evidence type="ECO:0000313" key="2">
    <source>
        <dbReference type="Proteomes" id="UP000807159"/>
    </source>
</evidence>